<sequence>MPPKGKKKDAQKKVIMLSYKDLVRRIKGKPPQQVKKGDPEWEDGIKCIKAYHSQATALSHADQEEMRDIIQGLAYVIPPSAENAPSSHKLMRAHKKNIQQGNAPSWPVFIILKTLYGRDLSMKYRACIRKTFGMALLIDHTEEYFAIDGTEPAEPAATEEDHPTSPWQDEVLDDKPKIFKETKKRDASALDIEDGSSSANKRTKVTRAGKLFLPITESNNQARRDSMAIHVQPANAISERQTAEEVGCEYTIGNLRQTIDKKFEAMQAALEKKIEEKFAAAREDLEQKEKEKFEVQTKELQAVTREALASHGEVLMRLMEIAWQKPAAPQDTDA</sequence>
<accession>A0A9P5CBL7</accession>
<reference evidence="2 3" key="1">
    <citation type="submission" date="2018-06" db="EMBL/GenBank/DDBJ databases">
        <title>Genome analysis of cellulolytic fungus Trichoderma lentiforme CFAM-422.</title>
        <authorList>
            <person name="Steindorff A.S."/>
            <person name="Formighieri E.F."/>
            <person name="Midorikawa G.E.O."/>
            <person name="Tamietti M.S."/>
            <person name="Ramos E.Z."/>
            <person name="Silva A.S."/>
            <person name="Bon E.P.S."/>
            <person name="Mendes T.D."/>
            <person name="Damaso M.C.T."/>
            <person name="Favaro L.C.L."/>
        </authorList>
    </citation>
    <scope>NUCLEOTIDE SEQUENCE [LARGE SCALE GENOMIC DNA]</scope>
    <source>
        <strain evidence="2 3">CFAM-422</strain>
    </source>
</reference>
<dbReference type="EMBL" id="QLNT01000015">
    <property type="protein sequence ID" value="KAF3067857.1"/>
    <property type="molecule type" value="Genomic_DNA"/>
</dbReference>
<dbReference type="Proteomes" id="UP000801864">
    <property type="component" value="Unassembled WGS sequence"/>
</dbReference>
<keyword evidence="3" id="KW-1185">Reference proteome</keyword>
<name>A0A9P5CBL7_9HYPO</name>
<evidence type="ECO:0000256" key="1">
    <source>
        <dbReference type="SAM" id="Coils"/>
    </source>
</evidence>
<organism evidence="2 3">
    <name type="scientific">Trichoderma lentiforme</name>
    <dbReference type="NCBI Taxonomy" id="1567552"/>
    <lineage>
        <taxon>Eukaryota</taxon>
        <taxon>Fungi</taxon>
        <taxon>Dikarya</taxon>
        <taxon>Ascomycota</taxon>
        <taxon>Pezizomycotina</taxon>
        <taxon>Sordariomycetes</taxon>
        <taxon>Hypocreomycetidae</taxon>
        <taxon>Hypocreales</taxon>
        <taxon>Hypocreaceae</taxon>
        <taxon>Trichoderma</taxon>
    </lineage>
</organism>
<comment type="caution">
    <text evidence="2">The sequence shown here is derived from an EMBL/GenBank/DDBJ whole genome shotgun (WGS) entry which is preliminary data.</text>
</comment>
<protein>
    <submittedName>
        <fullName evidence="2">Uncharacterized protein</fullName>
    </submittedName>
</protein>
<evidence type="ECO:0000313" key="2">
    <source>
        <dbReference type="EMBL" id="KAF3067857.1"/>
    </source>
</evidence>
<gene>
    <name evidence="2" type="ORF">CFAM422_008588</name>
</gene>
<dbReference type="AlphaFoldDB" id="A0A9P5CBL7"/>
<keyword evidence="1" id="KW-0175">Coiled coil</keyword>
<proteinExistence type="predicted"/>
<feature type="coiled-coil region" evidence="1">
    <location>
        <begin position="271"/>
        <end position="298"/>
    </location>
</feature>
<evidence type="ECO:0000313" key="3">
    <source>
        <dbReference type="Proteomes" id="UP000801864"/>
    </source>
</evidence>